<dbReference type="InterPro" id="IPR011011">
    <property type="entry name" value="Znf_FYVE_PHD"/>
</dbReference>
<evidence type="ECO:0000256" key="2">
    <source>
        <dbReference type="ARBA" id="ARBA00022771"/>
    </source>
</evidence>
<feature type="domain" description="PHD-type" evidence="4">
    <location>
        <begin position="42"/>
        <end position="68"/>
    </location>
</feature>
<protein>
    <submittedName>
        <fullName evidence="5">Protein Jade-2</fullName>
    </submittedName>
</protein>
<dbReference type="PANTHER" id="PTHR13793:SF84">
    <property type="entry name" value="E3 UBIQUITIN-PROTEIN LIGASE JADE-2"/>
    <property type="match status" value="1"/>
</dbReference>
<dbReference type="PANTHER" id="PTHR13793">
    <property type="entry name" value="PHD FINGER PROTEINS"/>
    <property type="match status" value="1"/>
</dbReference>
<dbReference type="Proteomes" id="UP000054379">
    <property type="component" value="Unassembled WGS sequence"/>
</dbReference>
<keyword evidence="1" id="KW-0479">Metal-binding</keyword>
<reference evidence="5 6" key="1">
    <citation type="submission" date="2014-04" db="EMBL/GenBank/DDBJ databases">
        <title>Genome evolution of avian class.</title>
        <authorList>
            <person name="Zhang G."/>
            <person name="Li C."/>
        </authorList>
    </citation>
    <scope>NUCLEOTIDE SEQUENCE [LARGE SCALE GENOMIC DNA]</scope>
    <source>
        <strain evidence="5">BGI_N329</strain>
    </source>
</reference>
<dbReference type="InterPro" id="IPR019787">
    <property type="entry name" value="Znf_PHD-finger"/>
</dbReference>
<evidence type="ECO:0000313" key="6">
    <source>
        <dbReference type="Proteomes" id="UP000054379"/>
    </source>
</evidence>
<dbReference type="GO" id="GO:0000123">
    <property type="term" value="C:histone acetyltransferase complex"/>
    <property type="evidence" value="ECO:0007669"/>
    <property type="project" value="TreeGrafter"/>
</dbReference>
<gene>
    <name evidence="5" type="ORF">N329_02796</name>
</gene>
<evidence type="ECO:0000259" key="4">
    <source>
        <dbReference type="Pfam" id="PF00628"/>
    </source>
</evidence>
<dbReference type="Pfam" id="PF00628">
    <property type="entry name" value="PHD"/>
    <property type="match status" value="1"/>
</dbReference>
<sequence>ELDEITLERVLEELETMCYENMNIAIETEEGLGIEYDEDVVCDVCRSPEGEDGNEMVFCDKCNVCVHQ</sequence>
<dbReference type="InterPro" id="IPR050701">
    <property type="entry name" value="Histone_Mod_Regulator"/>
</dbReference>
<accession>A0A091PSZ9</accession>
<organism evidence="5 6">
    <name type="scientific">Haliaeetus albicilla</name>
    <name type="common">White-tailed sea-eagle</name>
    <name type="synonym">Falco albicilla</name>
    <dbReference type="NCBI Taxonomy" id="8969"/>
    <lineage>
        <taxon>Eukaryota</taxon>
        <taxon>Metazoa</taxon>
        <taxon>Chordata</taxon>
        <taxon>Craniata</taxon>
        <taxon>Vertebrata</taxon>
        <taxon>Euteleostomi</taxon>
        <taxon>Archelosauria</taxon>
        <taxon>Archosauria</taxon>
        <taxon>Dinosauria</taxon>
        <taxon>Saurischia</taxon>
        <taxon>Theropoda</taxon>
        <taxon>Coelurosauria</taxon>
        <taxon>Aves</taxon>
        <taxon>Neognathae</taxon>
        <taxon>Neoaves</taxon>
        <taxon>Telluraves</taxon>
        <taxon>Accipitrimorphae</taxon>
        <taxon>Accipitriformes</taxon>
        <taxon>Accipitridae</taxon>
        <taxon>Accipitrinae</taxon>
        <taxon>Haliaeetus</taxon>
    </lineage>
</organism>
<evidence type="ECO:0000313" key="5">
    <source>
        <dbReference type="EMBL" id="KFQ10388.1"/>
    </source>
</evidence>
<keyword evidence="3" id="KW-0862">Zinc</keyword>
<keyword evidence="2" id="KW-0863">Zinc-finger</keyword>
<name>A0A091PSZ9_HALAL</name>
<dbReference type="EMBL" id="KK664556">
    <property type="protein sequence ID" value="KFQ10388.1"/>
    <property type="molecule type" value="Genomic_DNA"/>
</dbReference>
<evidence type="ECO:0000256" key="1">
    <source>
        <dbReference type="ARBA" id="ARBA00022723"/>
    </source>
</evidence>
<dbReference type="AlphaFoldDB" id="A0A091PSZ9"/>
<dbReference type="InterPro" id="IPR013083">
    <property type="entry name" value="Znf_RING/FYVE/PHD"/>
</dbReference>
<feature type="non-terminal residue" evidence="5">
    <location>
        <position position="68"/>
    </location>
</feature>
<feature type="non-terminal residue" evidence="5">
    <location>
        <position position="1"/>
    </location>
</feature>
<dbReference type="GO" id="GO:0006357">
    <property type="term" value="P:regulation of transcription by RNA polymerase II"/>
    <property type="evidence" value="ECO:0007669"/>
    <property type="project" value="TreeGrafter"/>
</dbReference>
<dbReference type="SUPFAM" id="SSF57903">
    <property type="entry name" value="FYVE/PHD zinc finger"/>
    <property type="match status" value="1"/>
</dbReference>
<dbReference type="GO" id="GO:0008270">
    <property type="term" value="F:zinc ion binding"/>
    <property type="evidence" value="ECO:0007669"/>
    <property type="project" value="UniProtKB-KW"/>
</dbReference>
<evidence type="ECO:0000256" key="3">
    <source>
        <dbReference type="ARBA" id="ARBA00022833"/>
    </source>
</evidence>
<proteinExistence type="predicted"/>
<dbReference type="Gene3D" id="3.30.40.10">
    <property type="entry name" value="Zinc/RING finger domain, C3HC4 (zinc finger)"/>
    <property type="match status" value="1"/>
</dbReference>